<dbReference type="Pfam" id="PF03259">
    <property type="entry name" value="Robl_LC7"/>
    <property type="match status" value="1"/>
</dbReference>
<sequence length="123" mass="12862">MIIQPQVQSELNDLCNQVHHLQGGLVASVDGLVIAHNLNEVEPDGLAALASATLGLARRLAQAAQQGGFEEALTRGGNGYIAIHAAGDSAILTTVAGPEINVGRLHLQARRSATRIGKLMDRP</sequence>
<reference evidence="2 3" key="1">
    <citation type="submission" date="2020-08" db="EMBL/GenBank/DDBJ databases">
        <title>Genomic Encyclopedia of Type Strains, Phase III (KMG-III): the genomes of soil and plant-associated and newly described type strains.</title>
        <authorList>
            <person name="Whitman W."/>
        </authorList>
    </citation>
    <scope>NUCLEOTIDE SEQUENCE [LARGE SCALE GENOMIC DNA]</scope>
    <source>
        <strain evidence="2 3">CECT 3146</strain>
    </source>
</reference>
<evidence type="ECO:0000259" key="1">
    <source>
        <dbReference type="SMART" id="SM00960"/>
    </source>
</evidence>
<dbReference type="Proteomes" id="UP000549009">
    <property type="component" value="Unassembled WGS sequence"/>
</dbReference>
<gene>
    <name evidence="2" type="ORF">FHS40_009265</name>
</gene>
<dbReference type="RefSeq" id="WP_184927284.1">
    <property type="nucleotide sequence ID" value="NZ_BMSQ01000093.1"/>
</dbReference>
<organism evidence="2 3">
    <name type="scientific">Streptomyces spectabilis</name>
    <dbReference type="NCBI Taxonomy" id="68270"/>
    <lineage>
        <taxon>Bacteria</taxon>
        <taxon>Bacillati</taxon>
        <taxon>Actinomycetota</taxon>
        <taxon>Actinomycetes</taxon>
        <taxon>Kitasatosporales</taxon>
        <taxon>Streptomycetaceae</taxon>
        <taxon>Streptomyces</taxon>
    </lineage>
</organism>
<feature type="domain" description="Roadblock/LAMTOR2" evidence="1">
    <location>
        <begin position="8"/>
        <end position="96"/>
    </location>
</feature>
<protein>
    <recommendedName>
        <fullName evidence="1">Roadblock/LAMTOR2 domain-containing protein</fullName>
    </recommendedName>
</protein>
<dbReference type="SUPFAM" id="SSF103196">
    <property type="entry name" value="Roadblock/LC7 domain"/>
    <property type="match status" value="1"/>
</dbReference>
<dbReference type="PANTHER" id="PTHR36222:SF1">
    <property type="entry name" value="SERINE PROTEASE INHIBITOR RV3364C"/>
    <property type="match status" value="1"/>
</dbReference>
<dbReference type="AlphaFoldDB" id="A0A7W8B6M1"/>
<dbReference type="InterPro" id="IPR004942">
    <property type="entry name" value="Roadblock/LAMTOR2_dom"/>
</dbReference>
<dbReference type="SMART" id="SM00960">
    <property type="entry name" value="Robl_LC7"/>
    <property type="match status" value="1"/>
</dbReference>
<evidence type="ECO:0000313" key="2">
    <source>
        <dbReference type="EMBL" id="MBB5110135.1"/>
    </source>
</evidence>
<evidence type="ECO:0000313" key="3">
    <source>
        <dbReference type="Proteomes" id="UP000549009"/>
    </source>
</evidence>
<keyword evidence="3" id="KW-1185">Reference proteome</keyword>
<dbReference type="PANTHER" id="PTHR36222">
    <property type="entry name" value="SERINE PROTEASE INHIBITOR RV3364C"/>
    <property type="match status" value="1"/>
</dbReference>
<dbReference type="Gene3D" id="3.30.450.30">
    <property type="entry name" value="Dynein light chain 2a, cytoplasmic"/>
    <property type="match status" value="1"/>
</dbReference>
<comment type="caution">
    <text evidence="2">The sequence shown here is derived from an EMBL/GenBank/DDBJ whole genome shotgun (WGS) entry which is preliminary data.</text>
</comment>
<accession>A0A7W8B6M1</accession>
<dbReference type="EMBL" id="JACHJD010000078">
    <property type="protein sequence ID" value="MBB5110135.1"/>
    <property type="molecule type" value="Genomic_DNA"/>
</dbReference>
<name>A0A7W8B6M1_STRST</name>
<dbReference type="InterPro" id="IPR053141">
    <property type="entry name" value="Mycobact_SerProt_Inhib_Rv3364c"/>
</dbReference>
<proteinExistence type="predicted"/>